<dbReference type="RefSeq" id="WP_381423470.1">
    <property type="nucleotide sequence ID" value="NZ_JBHSDH010000013.1"/>
</dbReference>
<name>A0ABV8RGW4_9SPHN</name>
<feature type="transmembrane region" description="Helical" evidence="1">
    <location>
        <begin position="12"/>
        <end position="32"/>
    </location>
</feature>
<evidence type="ECO:0008006" key="4">
    <source>
        <dbReference type="Google" id="ProtNLM"/>
    </source>
</evidence>
<dbReference type="PROSITE" id="PS51257">
    <property type="entry name" value="PROKAR_LIPOPROTEIN"/>
    <property type="match status" value="1"/>
</dbReference>
<reference evidence="3" key="1">
    <citation type="journal article" date="2019" name="Int. J. Syst. Evol. Microbiol.">
        <title>The Global Catalogue of Microorganisms (GCM) 10K type strain sequencing project: providing services to taxonomists for standard genome sequencing and annotation.</title>
        <authorList>
            <consortium name="The Broad Institute Genomics Platform"/>
            <consortium name="The Broad Institute Genome Sequencing Center for Infectious Disease"/>
            <person name="Wu L."/>
            <person name="Ma J."/>
        </authorList>
    </citation>
    <scope>NUCLEOTIDE SEQUENCE [LARGE SCALE GENOMIC DNA]</scope>
    <source>
        <strain evidence="3">CECT 8531</strain>
    </source>
</reference>
<organism evidence="2 3">
    <name type="scientific">Sphingorhabdus arenilitoris</name>
    <dbReference type="NCBI Taxonomy" id="1490041"/>
    <lineage>
        <taxon>Bacteria</taxon>
        <taxon>Pseudomonadati</taxon>
        <taxon>Pseudomonadota</taxon>
        <taxon>Alphaproteobacteria</taxon>
        <taxon>Sphingomonadales</taxon>
        <taxon>Sphingomonadaceae</taxon>
        <taxon>Sphingorhabdus</taxon>
    </lineage>
</organism>
<evidence type="ECO:0000313" key="2">
    <source>
        <dbReference type="EMBL" id="MFC4292623.1"/>
    </source>
</evidence>
<comment type="caution">
    <text evidence="2">The sequence shown here is derived from an EMBL/GenBank/DDBJ whole genome shotgun (WGS) entry which is preliminary data.</text>
</comment>
<keyword evidence="1" id="KW-1133">Transmembrane helix</keyword>
<keyword evidence="3" id="KW-1185">Reference proteome</keyword>
<accession>A0ABV8RGW4</accession>
<dbReference type="Proteomes" id="UP001595887">
    <property type="component" value="Unassembled WGS sequence"/>
</dbReference>
<gene>
    <name evidence="2" type="ORF">ACFOWX_09390</name>
</gene>
<evidence type="ECO:0000256" key="1">
    <source>
        <dbReference type="SAM" id="Phobius"/>
    </source>
</evidence>
<protein>
    <recommendedName>
        <fullName evidence="4">Lipoprotein</fullName>
    </recommendedName>
</protein>
<keyword evidence="1" id="KW-0812">Transmembrane</keyword>
<dbReference type="EMBL" id="JBHSDH010000013">
    <property type="protein sequence ID" value="MFC4292623.1"/>
    <property type="molecule type" value="Genomic_DNA"/>
</dbReference>
<evidence type="ECO:0000313" key="3">
    <source>
        <dbReference type="Proteomes" id="UP001595887"/>
    </source>
</evidence>
<keyword evidence="1" id="KW-0472">Membrane</keyword>
<proteinExistence type="predicted"/>
<sequence length="162" mass="18142">MLKTKIRIPAMIAAILMVGSCSPPLGIVFAVMEKDQLVFHVREGGMFRTLFGWDDERFLVDRFEVYSKEKLYWRVRPTDTAGDQLDGAATRSASCKDSTVMPVTYLEQRCHWQQDVRQNLDVGRVYAVSLDGAEGAFRLDAGGAVTNMEFVNFEAPGGQRAK</sequence>